<dbReference type="Proteomes" id="UP000323011">
    <property type="component" value="Unassembled WGS sequence"/>
</dbReference>
<keyword evidence="1" id="KW-0472">Membrane</keyword>
<protein>
    <submittedName>
        <fullName evidence="3">Uncharacterized protein</fullName>
    </submittedName>
</protein>
<evidence type="ECO:0000313" key="3">
    <source>
        <dbReference type="EMBL" id="KAA0154359.1"/>
    </source>
</evidence>
<dbReference type="EMBL" id="VLTN01000012">
    <property type="protein sequence ID" value="KAA0154359.1"/>
    <property type="molecule type" value="Genomic_DNA"/>
</dbReference>
<reference evidence="3 4" key="1">
    <citation type="submission" date="2019-07" db="EMBL/GenBank/DDBJ databases">
        <title>Genomes of Cafeteria roenbergensis.</title>
        <authorList>
            <person name="Fischer M.G."/>
            <person name="Hackl T."/>
            <person name="Roman M."/>
        </authorList>
    </citation>
    <scope>NUCLEOTIDE SEQUENCE [LARGE SCALE GENOMIC DNA]</scope>
    <source>
        <strain evidence="3 4">BVI</strain>
    </source>
</reference>
<feature type="chain" id="PRO_5022812533" evidence="2">
    <location>
        <begin position="19"/>
        <end position="788"/>
    </location>
</feature>
<dbReference type="AlphaFoldDB" id="A0A5A8CNQ2"/>
<keyword evidence="1" id="KW-0812">Transmembrane</keyword>
<organism evidence="3 4">
    <name type="scientific">Cafeteria roenbergensis</name>
    <name type="common">Marine flagellate</name>
    <dbReference type="NCBI Taxonomy" id="33653"/>
    <lineage>
        <taxon>Eukaryota</taxon>
        <taxon>Sar</taxon>
        <taxon>Stramenopiles</taxon>
        <taxon>Bigyra</taxon>
        <taxon>Opalozoa</taxon>
        <taxon>Bicosoecida</taxon>
        <taxon>Cafeteriaceae</taxon>
        <taxon>Cafeteria</taxon>
    </lineage>
</organism>
<keyword evidence="4" id="KW-1185">Reference proteome</keyword>
<keyword evidence="1" id="KW-1133">Transmembrane helix</keyword>
<name>A0A5A8CNQ2_CAFRO</name>
<proteinExistence type="predicted"/>
<evidence type="ECO:0000256" key="2">
    <source>
        <dbReference type="SAM" id="SignalP"/>
    </source>
</evidence>
<keyword evidence="2" id="KW-0732">Signal</keyword>
<feature type="transmembrane region" description="Helical" evidence="1">
    <location>
        <begin position="735"/>
        <end position="760"/>
    </location>
</feature>
<gene>
    <name evidence="3" type="ORF">FNF29_02579</name>
</gene>
<feature type="signal peptide" evidence="2">
    <location>
        <begin position="1"/>
        <end position="18"/>
    </location>
</feature>
<evidence type="ECO:0000313" key="4">
    <source>
        <dbReference type="Proteomes" id="UP000323011"/>
    </source>
</evidence>
<accession>A0A5A8CNQ2</accession>
<comment type="caution">
    <text evidence="3">The sequence shown here is derived from an EMBL/GenBank/DDBJ whole genome shotgun (WGS) entry which is preliminary data.</text>
</comment>
<evidence type="ECO:0000256" key="1">
    <source>
        <dbReference type="SAM" id="Phobius"/>
    </source>
</evidence>
<sequence>MRSLFAVIAAAALASVRAQIDPSACSVQTALEFTFDLTAAAACAKGTVAHQASGGGSNTLTVNVDFPTVNPAGNPAFYAFKRVQYGVYVFDSTQGSDTDADWTFGTNPNIAQLGKTSSTLASTQLLTRSSSGFTGTLGAYLYSTTLTNPSGRYVVKFTTDSSKTTNVKYVVAIKMLDETAGHLAANADTPIGYNFGQTSADKFVSLAGFGGSVFGTAMGYSPGVDARLVQDLVVTAKGPDGIRLNSVSAGTKSNLKSSDYSSLSSNVMKGHIGLPAVVYPTNAGRTAAGLLYTQFSVTLYDTTGSTNVGVDITRSPGPFLAVNMGSSADTFTEAMTLSPGATADITFDAEKVSTDDNRAKLSHKLLKLTMPSKWWAARFTMTGMTSDGVDANKDRDLATLLSEIRAAGVNEIPANSGALGTAFLDDNTVPGAVVLMNNALGTVSGGDPMGSGSTASLTGFKLFDARLATRSVYILLCRSSSCATTSSTTAPLRVAAKVKWASISGFEGECDSNADCVSGDKGHPAQTRASAFSANGDVNRFANCLLMTDATGRLPNSRCVECLSDCDCGPGQFCYDVTGVAGNVVVDELSRLRSGICMKKDMNGTILGKQCRRPNSYNTPSAVTGIATTFTAATVPYLVDQPGPNPCGEFVSLNSSLSVGPDGAVSTNISGQVYAALWSGSCDGDGICRECAGGVDGSVATACSNSRVCLDGAYFAARSLDGTVRTLTNDTKAGMLMFLLFLVMFATAIILFMCICQTFCQGKREKREASETANPVVSSKSGAAAGHV</sequence>